<dbReference type="Proteomes" id="UP000030428">
    <property type="component" value="Unassembled WGS sequence"/>
</dbReference>
<keyword evidence="1" id="KW-1133">Transmembrane helix</keyword>
<dbReference type="Gene3D" id="1.10.1760.20">
    <property type="match status" value="1"/>
</dbReference>
<comment type="caution">
    <text evidence="2">The sequence shown here is derived from an EMBL/GenBank/DDBJ whole genome shotgun (WGS) entry which is preliminary data.</text>
</comment>
<dbReference type="InterPro" id="IPR010898">
    <property type="entry name" value="Hpre_diP_synth_I"/>
</dbReference>
<dbReference type="AlphaFoldDB" id="A0A0A6PIT3"/>
<feature type="transmembrane region" description="Helical" evidence="1">
    <location>
        <begin position="70"/>
        <end position="100"/>
    </location>
</feature>
<organism evidence="2 3">
    <name type="scientific">Candidatus Thiomargarita nelsonii</name>
    <dbReference type="NCBI Taxonomy" id="1003181"/>
    <lineage>
        <taxon>Bacteria</taxon>
        <taxon>Pseudomonadati</taxon>
        <taxon>Pseudomonadota</taxon>
        <taxon>Gammaproteobacteria</taxon>
        <taxon>Thiotrichales</taxon>
        <taxon>Thiotrichaceae</taxon>
        <taxon>Thiomargarita</taxon>
    </lineage>
</organism>
<proteinExistence type="predicted"/>
<evidence type="ECO:0000256" key="1">
    <source>
        <dbReference type="SAM" id="Phobius"/>
    </source>
</evidence>
<evidence type="ECO:0000313" key="3">
    <source>
        <dbReference type="Proteomes" id="UP000030428"/>
    </source>
</evidence>
<feature type="transmembrane region" description="Helical" evidence="1">
    <location>
        <begin position="45"/>
        <end position="64"/>
    </location>
</feature>
<keyword evidence="1" id="KW-0812">Transmembrane</keyword>
<evidence type="ECO:0000313" key="2">
    <source>
        <dbReference type="EMBL" id="KHD10605.1"/>
    </source>
</evidence>
<keyword evidence="1" id="KW-0472">Membrane</keyword>
<gene>
    <name evidence="2" type="ORF">PN36_24415</name>
</gene>
<feature type="transmembrane region" description="Helical" evidence="1">
    <location>
        <begin position="112"/>
        <end position="134"/>
    </location>
</feature>
<dbReference type="Pfam" id="PF07456">
    <property type="entry name" value="Hpre_diP_synt_I"/>
    <property type="match status" value="1"/>
</dbReference>
<feature type="transmembrane region" description="Helical" evidence="1">
    <location>
        <begin position="16"/>
        <end position="33"/>
    </location>
</feature>
<name>A0A0A6PIT3_9GAMM</name>
<dbReference type="PIRSF" id="PIRSF027391">
    <property type="entry name" value="Hpre_diP_synt_I"/>
    <property type="match status" value="1"/>
</dbReference>
<keyword evidence="3" id="KW-1185">Reference proteome</keyword>
<feature type="transmembrane region" description="Helical" evidence="1">
    <location>
        <begin position="140"/>
        <end position="166"/>
    </location>
</feature>
<dbReference type="EMBL" id="JSZA02000127">
    <property type="protein sequence ID" value="KHD10605.1"/>
    <property type="molecule type" value="Genomic_DNA"/>
</dbReference>
<protein>
    <submittedName>
        <fullName evidence="2">Heptaprenyl diphosphate synthase</fullName>
    </submittedName>
</protein>
<dbReference type="InterPro" id="IPR014535">
    <property type="entry name" value="Hpre_diP_synt_I"/>
</dbReference>
<accession>A0A0A6PIT3</accession>
<reference evidence="2 3" key="1">
    <citation type="journal article" date="2016" name="Front. Microbiol.">
        <title>Single-Cell (Meta-)Genomics of a Dimorphic Candidatus Thiomargarita nelsonii Reveals Genomic Plasticity.</title>
        <authorList>
            <person name="Flood B.E."/>
            <person name="Fliss P."/>
            <person name="Jones D.S."/>
            <person name="Dick G.J."/>
            <person name="Jain S."/>
            <person name="Kaster A.K."/>
            <person name="Winkel M."/>
            <person name="Mussmann M."/>
            <person name="Bailey J."/>
        </authorList>
    </citation>
    <scope>NUCLEOTIDE SEQUENCE [LARGE SCALE GENOMIC DNA]</scope>
    <source>
        <strain evidence="2">Hydrate Ridge</strain>
    </source>
</reference>
<sequence>MKQSHFIQTTRDDHRIAWLSALAITIHIAESALPSPLPGVKPGLANVITIAVLILFGWRMAAWVNLLRVLAASLLIGTFLSPTFILSLSGALASTLTLALLSQLPGQGCGPIGYSVAAAMTHTLAQFWMAYWLFIEHDGLFYLLPVLMTAALVFGIVSGIITLAILREVNK</sequence>